<name>A0AAE1ZBI3_SCHME</name>
<evidence type="ECO:0000313" key="3">
    <source>
        <dbReference type="Proteomes" id="UP001292079"/>
    </source>
</evidence>
<protein>
    <recommendedName>
        <fullName evidence="4">BEACH domain-containing protein</fullName>
    </recommendedName>
</protein>
<evidence type="ECO:0000313" key="2">
    <source>
        <dbReference type="EMBL" id="KAK4471125.1"/>
    </source>
</evidence>
<dbReference type="Proteomes" id="UP001292079">
    <property type="component" value="Unassembled WGS sequence"/>
</dbReference>
<gene>
    <name evidence="2" type="ORF">MN116_005522</name>
</gene>
<dbReference type="AlphaFoldDB" id="A0AAE1ZBI3"/>
<accession>A0AAE1ZBI3</accession>
<reference evidence="2" key="2">
    <citation type="journal article" date="2023" name="Infect Dis Poverty">
        <title>Chromosome-scale genome of the human blood fluke Schistosoma mekongi and its implications for public health.</title>
        <authorList>
            <person name="Zhou M."/>
            <person name="Xu L."/>
            <person name="Xu D."/>
            <person name="Chen W."/>
            <person name="Khan J."/>
            <person name="Hu Y."/>
            <person name="Huang H."/>
            <person name="Wei H."/>
            <person name="Zhang Y."/>
            <person name="Chusongsang P."/>
            <person name="Tanasarnprasert K."/>
            <person name="Hu X."/>
            <person name="Limpanont Y."/>
            <person name="Lv Z."/>
        </authorList>
    </citation>
    <scope>NUCLEOTIDE SEQUENCE</scope>
    <source>
        <strain evidence="2">LV_2022a</strain>
    </source>
</reference>
<comment type="caution">
    <text evidence="2">The sequence shown here is derived from an EMBL/GenBank/DDBJ whole genome shotgun (WGS) entry which is preliminary data.</text>
</comment>
<reference evidence="2" key="1">
    <citation type="submission" date="2022-04" db="EMBL/GenBank/DDBJ databases">
        <authorList>
            <person name="Xu L."/>
            <person name="Lv Z."/>
        </authorList>
    </citation>
    <scope>NUCLEOTIDE SEQUENCE</scope>
    <source>
        <strain evidence="2">LV_2022a</strain>
    </source>
</reference>
<proteinExistence type="predicted"/>
<evidence type="ECO:0008006" key="4">
    <source>
        <dbReference type="Google" id="ProtNLM"/>
    </source>
</evidence>
<dbReference type="EMBL" id="JALJAT010000003">
    <property type="protein sequence ID" value="KAK4471125.1"/>
    <property type="molecule type" value="Genomic_DNA"/>
</dbReference>
<dbReference type="InterPro" id="IPR013320">
    <property type="entry name" value="ConA-like_dom_sf"/>
</dbReference>
<dbReference type="SUPFAM" id="SSF49899">
    <property type="entry name" value="Concanavalin A-like lectins/glucanases"/>
    <property type="match status" value="1"/>
</dbReference>
<keyword evidence="3" id="KW-1185">Reference proteome</keyword>
<organism evidence="2 3">
    <name type="scientific">Schistosoma mekongi</name>
    <name type="common">Parasitic worm</name>
    <dbReference type="NCBI Taxonomy" id="38744"/>
    <lineage>
        <taxon>Eukaryota</taxon>
        <taxon>Metazoa</taxon>
        <taxon>Spiralia</taxon>
        <taxon>Lophotrochozoa</taxon>
        <taxon>Platyhelminthes</taxon>
        <taxon>Trematoda</taxon>
        <taxon>Digenea</taxon>
        <taxon>Strigeidida</taxon>
        <taxon>Schistosomatoidea</taxon>
        <taxon>Schistosomatidae</taxon>
        <taxon>Schistosoma</taxon>
    </lineage>
</organism>
<evidence type="ECO:0000256" key="1">
    <source>
        <dbReference type="SAM" id="MobiDB-lite"/>
    </source>
</evidence>
<sequence>MDHVNTFLDKGFVQSSQIHDLYCLISESNNRLSPSPSSSTSQQQHRLHGLNDDTNKQHCFREDSSQNTVTGITNPTSCNHSSVCESDLNFYHLHDQNYVVMSSFLIYALSLQETSITTLKSAVDQFRLDIASKGNFSIADYHYQILLIQLSSHIRTCYRCHPEILLSNVKSIFNNSSSDKCYQYLLSFLASVDSNKSYTDISDTSLLKCVTPLIQPLSSMNRLPNYFYDKLTEYLCSSCSPISKVKLISSSLLVIGKSLLCWSFGILPICIDTQLDQFISDNELSHQEISYSYPHIINHSDILIVLLNWLVYLWINYDGNTQHSYKSTSIDIFHIIHQLLTVIINCLLNNKNSNTVGQLSRAHCCQAGVIRFSIIPNIVKLCELLRYELRILNTGQLVNGIEQAKQHYFHTQKIFDMLLKILQYLGEFSMSLEDLANLLKMIRSESVRLFCSKILQVLVRITQKVQLNLTPLPNSGYWFQFSQPQDSLLVLPVGPELGNLKYDQDISTTFESSYPLITSISNDISLHFWLSIDNLTDTDNSITGEFHVINPKRYCLFRLLCTNGGGLEIFLTKYGYLIVAVSTQEDFNYVVTCGPNKLLPCQWHSVAVVFCHSRRLLVTRCILKVFVDGNLCYSGEFPHPELCGQNISILHIGGCPNWVDQAVYSKLLYNIDSKSNRRNALISKQQAVGRSLYKTRETISVSSSSPSLQEEIKNFSGTGLFSQQLEVGIVRKVGLGNEHILWGTMNSFQGRLISCTMFNEALSDATWQAVAELGPCNLTYLLDNEVCNMHKTNTTTNTTNNDDSTSNINTNNSKRIIFHYHAKAVDTLNFICLELSSETLGLKSSFECVHLLPVNGLNNHLFIDECFYNKYLWLKHIHYKCSHYVRAKPGVNTRLIRKLT</sequence>
<feature type="compositionally biased region" description="Low complexity" evidence="1">
    <location>
        <begin position="33"/>
        <end position="44"/>
    </location>
</feature>
<feature type="region of interest" description="Disordered" evidence="1">
    <location>
        <begin position="32"/>
        <end position="54"/>
    </location>
</feature>